<keyword evidence="5" id="KW-1185">Reference proteome</keyword>
<sequence>MAIIGIETVRYCVEDVALCTRYFDDFGLPLDERGPDRATFLLPDNSKVILQSLADVPVEGSRLAGPGVHEVIWGVDTRSSFDRLVAGLSADRDVRIDDAGTAHFVCDDGLAMGLKVWDDHREVRTATDPVNSPGNIRRMNTHRKWIARARPKYIQHVVFMSPDVEASFVFMRDRLGFRMSDHQRLLGIFARADGTTDHHNIYFLNANAPFPGADGRLRFHHVNYAVTDLDEIMVGKNYMERKGWDRSIWGVGRHRIASSLFLYLPAPTGGEAEYGADSDAIDDNWIPRSWEPLFGIAHWMHEMPAFWSQGADWDVGFVASLAPSRGSVAPDDPTLSLPVAQGRHPDDAETGQASTLPRELRNAAR</sequence>
<keyword evidence="1" id="KW-0479">Metal-binding</keyword>
<dbReference type="GO" id="GO:0003824">
    <property type="term" value="F:catalytic activity"/>
    <property type="evidence" value="ECO:0007669"/>
    <property type="project" value="InterPro"/>
</dbReference>
<dbReference type="PROSITE" id="PS00082">
    <property type="entry name" value="EXTRADIOL_DIOXYGENAS"/>
    <property type="match status" value="1"/>
</dbReference>
<dbReference type="Gene3D" id="3.10.180.10">
    <property type="entry name" value="2,3-Dihydroxybiphenyl 1,2-Dioxygenase, domain 1"/>
    <property type="match status" value="1"/>
</dbReference>
<comment type="caution">
    <text evidence="4">The sequence shown here is derived from an EMBL/GenBank/DDBJ whole genome shotgun (WGS) entry which is preliminary data.</text>
</comment>
<dbReference type="GO" id="GO:0008198">
    <property type="term" value="F:ferrous iron binding"/>
    <property type="evidence" value="ECO:0007669"/>
    <property type="project" value="InterPro"/>
</dbReference>
<reference evidence="4 5" key="1">
    <citation type="submission" date="2020-07" db="EMBL/GenBank/DDBJ databases">
        <authorList>
            <person name="Sun Q."/>
        </authorList>
    </citation>
    <scope>NUCLEOTIDE SEQUENCE [LARGE SCALE GENOMIC DNA]</scope>
    <source>
        <strain evidence="4 5">CGMCC 1.13654</strain>
    </source>
</reference>
<feature type="region of interest" description="Disordered" evidence="2">
    <location>
        <begin position="326"/>
        <end position="365"/>
    </location>
</feature>
<dbReference type="AlphaFoldDB" id="A0A838L7G5"/>
<dbReference type="PROSITE" id="PS51819">
    <property type="entry name" value="VOC"/>
    <property type="match status" value="1"/>
</dbReference>
<protein>
    <submittedName>
        <fullName evidence="4">VOC family protein</fullName>
    </submittedName>
</protein>
<feature type="domain" description="VOC" evidence="3">
    <location>
        <begin position="153"/>
        <end position="277"/>
    </location>
</feature>
<evidence type="ECO:0000313" key="4">
    <source>
        <dbReference type="EMBL" id="MBA2933498.1"/>
    </source>
</evidence>
<dbReference type="EMBL" id="JACEIB010000003">
    <property type="protein sequence ID" value="MBA2933498.1"/>
    <property type="molecule type" value="Genomic_DNA"/>
</dbReference>
<dbReference type="Proteomes" id="UP000570166">
    <property type="component" value="Unassembled WGS sequence"/>
</dbReference>
<evidence type="ECO:0000256" key="2">
    <source>
        <dbReference type="SAM" id="MobiDB-lite"/>
    </source>
</evidence>
<gene>
    <name evidence="4" type="ORF">HZF05_05250</name>
</gene>
<dbReference type="InterPro" id="IPR037523">
    <property type="entry name" value="VOC_core"/>
</dbReference>
<accession>A0A838L7G5</accession>
<evidence type="ECO:0000256" key="1">
    <source>
        <dbReference type="ARBA" id="ARBA00022723"/>
    </source>
</evidence>
<dbReference type="InterPro" id="IPR029068">
    <property type="entry name" value="Glyas_Bleomycin-R_OHBP_Dase"/>
</dbReference>
<evidence type="ECO:0000259" key="3">
    <source>
        <dbReference type="PROSITE" id="PS51819"/>
    </source>
</evidence>
<organism evidence="4 5">
    <name type="scientific">Sphingomonas chungangi</name>
    <dbReference type="NCBI Taxonomy" id="2683589"/>
    <lineage>
        <taxon>Bacteria</taxon>
        <taxon>Pseudomonadati</taxon>
        <taxon>Pseudomonadota</taxon>
        <taxon>Alphaproteobacteria</taxon>
        <taxon>Sphingomonadales</taxon>
        <taxon>Sphingomonadaceae</taxon>
        <taxon>Sphingomonas</taxon>
    </lineage>
</organism>
<name>A0A838L7G5_9SPHN</name>
<dbReference type="InterPro" id="IPR000486">
    <property type="entry name" value="Xdiol_ring_cleave_dOase_1/2"/>
</dbReference>
<evidence type="ECO:0000313" key="5">
    <source>
        <dbReference type="Proteomes" id="UP000570166"/>
    </source>
</evidence>
<dbReference type="RefSeq" id="WP_160363324.1">
    <property type="nucleotide sequence ID" value="NZ_JACEIB010000003.1"/>
</dbReference>
<dbReference type="SUPFAM" id="SSF54593">
    <property type="entry name" value="Glyoxalase/Bleomycin resistance protein/Dihydroxybiphenyl dioxygenase"/>
    <property type="match status" value="2"/>
</dbReference>
<proteinExistence type="predicted"/>